<feature type="region of interest" description="Disordered" evidence="2">
    <location>
        <begin position="187"/>
        <end position="262"/>
    </location>
</feature>
<evidence type="ECO:0000313" key="5">
    <source>
        <dbReference type="Proteomes" id="UP000070544"/>
    </source>
</evidence>
<dbReference type="GO" id="GO:0006325">
    <property type="term" value="P:chromatin organization"/>
    <property type="evidence" value="ECO:0007669"/>
    <property type="project" value="UniProtKB-ARBA"/>
</dbReference>
<name>A0A139AZJ6_GONPJ</name>
<dbReference type="OrthoDB" id="1742084at2759"/>
<evidence type="ECO:0000313" key="4">
    <source>
        <dbReference type="EMBL" id="KXS22156.1"/>
    </source>
</evidence>
<dbReference type="EMBL" id="KQ965731">
    <property type="protein sequence ID" value="KXS22156.1"/>
    <property type="molecule type" value="Genomic_DNA"/>
</dbReference>
<dbReference type="STRING" id="1344416.A0A139AZJ6"/>
<feature type="compositionally biased region" description="Basic and acidic residues" evidence="2">
    <location>
        <begin position="62"/>
        <end position="76"/>
    </location>
</feature>
<reference evidence="4 5" key="1">
    <citation type="journal article" date="2015" name="Genome Biol. Evol.">
        <title>Phylogenomic analyses indicate that early fungi evolved digesting cell walls of algal ancestors of land plants.</title>
        <authorList>
            <person name="Chang Y."/>
            <person name="Wang S."/>
            <person name="Sekimoto S."/>
            <person name="Aerts A.L."/>
            <person name="Choi C."/>
            <person name="Clum A."/>
            <person name="LaButti K.M."/>
            <person name="Lindquist E.A."/>
            <person name="Yee Ngan C."/>
            <person name="Ohm R.A."/>
            <person name="Salamov A.A."/>
            <person name="Grigoriev I.V."/>
            <person name="Spatafora J.W."/>
            <person name="Berbee M.L."/>
        </authorList>
    </citation>
    <scope>NUCLEOTIDE SEQUENCE [LARGE SCALE GENOMIC DNA]</scope>
    <source>
        <strain evidence="4 5">JEL478</strain>
    </source>
</reference>
<keyword evidence="1" id="KW-0103">Bromodomain</keyword>
<protein>
    <recommendedName>
        <fullName evidence="3">Bromo domain-containing protein</fullName>
    </recommendedName>
</protein>
<feature type="domain" description="Bromo" evidence="3">
    <location>
        <begin position="105"/>
        <end position="166"/>
    </location>
</feature>
<accession>A0A139AZJ6</accession>
<organism evidence="4 5">
    <name type="scientific">Gonapodya prolifera (strain JEL478)</name>
    <name type="common">Monoblepharis prolifera</name>
    <dbReference type="NCBI Taxonomy" id="1344416"/>
    <lineage>
        <taxon>Eukaryota</taxon>
        <taxon>Fungi</taxon>
        <taxon>Fungi incertae sedis</taxon>
        <taxon>Chytridiomycota</taxon>
        <taxon>Chytridiomycota incertae sedis</taxon>
        <taxon>Monoblepharidomycetes</taxon>
        <taxon>Monoblepharidales</taxon>
        <taxon>Gonapodyaceae</taxon>
        <taxon>Gonapodya</taxon>
    </lineage>
</organism>
<dbReference type="GO" id="GO:0035267">
    <property type="term" value="C:NuA4 histone acetyltransferase complex"/>
    <property type="evidence" value="ECO:0007669"/>
    <property type="project" value="TreeGrafter"/>
</dbReference>
<dbReference type="Proteomes" id="UP000070544">
    <property type="component" value="Unassembled WGS sequence"/>
</dbReference>
<feature type="compositionally biased region" description="Low complexity" evidence="2">
    <location>
        <begin position="204"/>
        <end position="217"/>
    </location>
</feature>
<gene>
    <name evidence="4" type="ORF">M427DRAFT_65221</name>
</gene>
<evidence type="ECO:0000256" key="2">
    <source>
        <dbReference type="SAM" id="MobiDB-lite"/>
    </source>
</evidence>
<dbReference type="PANTHER" id="PTHR15398">
    <property type="entry name" value="BROMODOMAIN-CONTAINING PROTEIN 8"/>
    <property type="match status" value="1"/>
</dbReference>
<evidence type="ECO:0000259" key="3">
    <source>
        <dbReference type="Pfam" id="PF00439"/>
    </source>
</evidence>
<sequence>MDIVSPRDAENQASPASAVPPGTSPSHRQFYIRRPGAPGSSFPAPDDEPGETSGAETSDSGISDRRTASGRNTDEERMKTWRKLILRVHDDISNLRCGPKYKNLHRQEDQEMNKCVRERVDLDSIKKGVRNGTITTTAQFHRHVLLMTLNPLMFYREGTPKYSEAAELRAQAEEIVRNCRMNLERAQGRRKESFGGSEWPPPRGDSMSSVVSMGSYHSDMDRSSPIPPEIPQVHQPQPIASIIPKDKDMKVEGPPIKRQKGK</sequence>
<dbReference type="PANTHER" id="PTHR15398:SF4">
    <property type="entry name" value="BROMODOMAIN-CONTAINING PROTEIN 8 ISOFORM X1"/>
    <property type="match status" value="1"/>
</dbReference>
<proteinExistence type="predicted"/>
<feature type="compositionally biased region" description="Basic and acidic residues" evidence="2">
    <location>
        <begin position="1"/>
        <end position="10"/>
    </location>
</feature>
<dbReference type="Pfam" id="PF00439">
    <property type="entry name" value="Bromodomain"/>
    <property type="match status" value="1"/>
</dbReference>
<keyword evidence="5" id="KW-1185">Reference proteome</keyword>
<dbReference type="Gene3D" id="1.20.920.10">
    <property type="entry name" value="Bromodomain-like"/>
    <property type="match status" value="1"/>
</dbReference>
<dbReference type="AlphaFoldDB" id="A0A139AZJ6"/>
<dbReference type="InterPro" id="IPR036427">
    <property type="entry name" value="Bromodomain-like_sf"/>
</dbReference>
<evidence type="ECO:0000256" key="1">
    <source>
        <dbReference type="ARBA" id="ARBA00023117"/>
    </source>
</evidence>
<dbReference type="SUPFAM" id="SSF47370">
    <property type="entry name" value="Bromodomain"/>
    <property type="match status" value="1"/>
</dbReference>
<feature type="region of interest" description="Disordered" evidence="2">
    <location>
        <begin position="1"/>
        <end position="76"/>
    </location>
</feature>
<dbReference type="InterPro" id="IPR001487">
    <property type="entry name" value="Bromodomain"/>
</dbReference>